<reference evidence="2 3" key="1">
    <citation type="submission" date="2024-02" db="EMBL/GenBank/DDBJ databases">
        <title>Haloferula sargassicola NBRC 104335.</title>
        <authorList>
            <person name="Ichikawa N."/>
            <person name="Katano-Makiyama Y."/>
            <person name="Hidaka K."/>
        </authorList>
    </citation>
    <scope>NUCLEOTIDE SEQUENCE [LARGE SCALE GENOMIC DNA]</scope>
    <source>
        <strain evidence="2 3">NBRC 104335</strain>
    </source>
</reference>
<evidence type="ECO:0000313" key="3">
    <source>
        <dbReference type="Proteomes" id="UP001476282"/>
    </source>
</evidence>
<evidence type="ECO:0000313" key="2">
    <source>
        <dbReference type="EMBL" id="GAA5483069.1"/>
    </source>
</evidence>
<dbReference type="RefSeq" id="WP_353567193.1">
    <property type="nucleotide sequence ID" value="NZ_BAABRI010000011.1"/>
</dbReference>
<dbReference type="InterPro" id="IPR006047">
    <property type="entry name" value="GH13_cat_dom"/>
</dbReference>
<dbReference type="InterPro" id="IPR017853">
    <property type="entry name" value="GH"/>
</dbReference>
<protein>
    <submittedName>
        <fullName evidence="2">Alpha-1,4-glucan:maltose-1-phosphate maltosyltransferase</fullName>
    </submittedName>
</protein>
<organism evidence="2 3">
    <name type="scientific">Haloferula sargassicola</name>
    <dbReference type="NCBI Taxonomy" id="490096"/>
    <lineage>
        <taxon>Bacteria</taxon>
        <taxon>Pseudomonadati</taxon>
        <taxon>Verrucomicrobiota</taxon>
        <taxon>Verrucomicrobiia</taxon>
        <taxon>Verrucomicrobiales</taxon>
        <taxon>Verrucomicrobiaceae</taxon>
        <taxon>Haloferula</taxon>
    </lineage>
</organism>
<dbReference type="SMART" id="SM00642">
    <property type="entry name" value="Aamy"/>
    <property type="match status" value="1"/>
</dbReference>
<accession>A0ABP9UNZ7</accession>
<proteinExistence type="predicted"/>
<dbReference type="PANTHER" id="PTHR10357">
    <property type="entry name" value="ALPHA-AMYLASE FAMILY MEMBER"/>
    <property type="match status" value="1"/>
</dbReference>
<dbReference type="Gene3D" id="3.20.20.80">
    <property type="entry name" value="Glycosidases"/>
    <property type="match status" value="2"/>
</dbReference>
<dbReference type="SUPFAM" id="SSF51445">
    <property type="entry name" value="(Trans)glycosidases"/>
    <property type="match status" value="1"/>
</dbReference>
<name>A0ABP9UNZ7_9BACT</name>
<dbReference type="Proteomes" id="UP001476282">
    <property type="component" value="Unassembled WGS sequence"/>
</dbReference>
<dbReference type="PANTHER" id="PTHR10357:SF205">
    <property type="entry name" value="O-GLYCOSYL HYDROLASE FAMILY 13"/>
    <property type="match status" value="1"/>
</dbReference>
<comment type="caution">
    <text evidence="2">The sequence shown here is derived from an EMBL/GenBank/DDBJ whole genome shotgun (WGS) entry which is preliminary data.</text>
</comment>
<sequence length="614" mass="67608">MMARIIPGVLVFLAVLSSVRGAERPVIYQLMVRTFGNTNETRKIHGTLEENGCGKFADLTPAALDSLRDLGFTHLWLTGVLEQASGTAYPGRPADDPDILKGIAGSPYAIRDYFDVCPDYAMIPAERMEEFKALLERCHRRGLKVIIDFVPNHVARSYGSDVRPERSFGRGDDRAAFFEKDNNFFYLPPGEGPPLELPAAGNPGCDGRFPPEARFGRVTGNNVVSWKPSIGDWYETVKLNYGHDFTSGRDTSHLPGSDAPAGRVPRTWRMMDGILAYWQGLGVDGFRCDMAHMVPLEFWQWSLKRCRARDEGVFFCAEAYDSDPAKLTERQVLDALLDAGFDAVYDDPSYDVLEALYEAGKWANDLDAVVGDGRRFHHSLRYAENHDEVRLANPGKWGGLGMKVGKPVTAVLFALGRGPVMLYSGQEVGEPAIGAEGFGGDDARTTIFDYWSMPEFAKWVNGGRFDGGRLSADQKALRAWYGELVHVIQAPAFTAGGFHGLNAANLDNAAFGRLGGETASGHWLYAFLRHDRGKGQSFLVIANFHGSETLHGVKVRIPRDARDFLGRADAERWSFTDRLDSGWSTRTTLSEVDGPGLALPDLAPCSALLLELGD</sequence>
<gene>
    <name evidence="2" type="primary">glgE_2</name>
    <name evidence="2" type="ORF">Hsar01_02296</name>
</gene>
<keyword evidence="3" id="KW-1185">Reference proteome</keyword>
<dbReference type="Pfam" id="PF00128">
    <property type="entry name" value="Alpha-amylase"/>
    <property type="match status" value="1"/>
</dbReference>
<dbReference type="EMBL" id="BAABRI010000011">
    <property type="protein sequence ID" value="GAA5483069.1"/>
    <property type="molecule type" value="Genomic_DNA"/>
</dbReference>
<feature type="domain" description="Glycosyl hydrolase family 13 catalytic" evidence="1">
    <location>
        <begin position="29"/>
        <end position="464"/>
    </location>
</feature>
<evidence type="ECO:0000259" key="1">
    <source>
        <dbReference type="SMART" id="SM00642"/>
    </source>
</evidence>